<name>A0A7R8WG80_9CRUS</name>
<dbReference type="Pfam" id="PF13843">
    <property type="entry name" value="DDE_Tnp_1_7"/>
    <property type="match status" value="1"/>
</dbReference>
<dbReference type="PANTHER" id="PTHR47055:SF3">
    <property type="entry name" value="PHORBOL-ESTER_DAG-TYPE DOMAIN-CONTAINING PROTEIN"/>
    <property type="match status" value="1"/>
</dbReference>
<evidence type="ECO:0000313" key="3">
    <source>
        <dbReference type="EMBL" id="CAD7228581.1"/>
    </source>
</evidence>
<dbReference type="PANTHER" id="PTHR47055">
    <property type="entry name" value="DDE_TNP_1_7 DOMAIN-CONTAINING PROTEIN"/>
    <property type="match status" value="1"/>
</dbReference>
<feature type="region of interest" description="Disordered" evidence="1">
    <location>
        <begin position="133"/>
        <end position="155"/>
    </location>
</feature>
<evidence type="ECO:0000259" key="2">
    <source>
        <dbReference type="Pfam" id="PF13843"/>
    </source>
</evidence>
<gene>
    <name evidence="3" type="ORF">CTOB1V02_LOCUS6462</name>
</gene>
<evidence type="ECO:0000256" key="1">
    <source>
        <dbReference type="SAM" id="MobiDB-lite"/>
    </source>
</evidence>
<accession>A0A7R8WG80</accession>
<proteinExistence type="predicted"/>
<organism evidence="3">
    <name type="scientific">Cyprideis torosa</name>
    <dbReference type="NCBI Taxonomy" id="163714"/>
    <lineage>
        <taxon>Eukaryota</taxon>
        <taxon>Metazoa</taxon>
        <taxon>Ecdysozoa</taxon>
        <taxon>Arthropoda</taxon>
        <taxon>Crustacea</taxon>
        <taxon>Oligostraca</taxon>
        <taxon>Ostracoda</taxon>
        <taxon>Podocopa</taxon>
        <taxon>Podocopida</taxon>
        <taxon>Cytherocopina</taxon>
        <taxon>Cytheroidea</taxon>
        <taxon>Cytherideidae</taxon>
        <taxon>Cyprideis</taxon>
    </lineage>
</organism>
<reference evidence="3" key="1">
    <citation type="submission" date="2020-11" db="EMBL/GenBank/DDBJ databases">
        <authorList>
            <person name="Tran Van P."/>
        </authorList>
    </citation>
    <scope>NUCLEOTIDE SEQUENCE</scope>
</reference>
<protein>
    <recommendedName>
        <fullName evidence="2">PiggyBac transposable element-derived protein domain-containing protein</fullName>
    </recommendedName>
</protein>
<sequence>MRRYAERRGNQSFVLSSKDELNTFIGILLLSGYSPRPSRRLYTGRFPTLPRHLQLLYHVFIDNLFTGLPLLKALSDRGFQATGTIRQNRVPKDCPIKRVDAMKKGSRGTMDAVSDKVNGLTLIRWKNNSVVTTASTSAGTQPQNMATRMDGRHRQDGPKHWGLPDRGQEQEVVVNAWLLFRANGHPGISQLDFIRTVSRVYIAQSWSKPPGSASASAGAAAAKARARNANVLSDVGLDRLDHLVEQRGNQGTCAVTHHARVAH</sequence>
<dbReference type="InterPro" id="IPR052638">
    <property type="entry name" value="PiggyBac_TE-derived"/>
</dbReference>
<dbReference type="EMBL" id="OB661602">
    <property type="protein sequence ID" value="CAD7228581.1"/>
    <property type="molecule type" value="Genomic_DNA"/>
</dbReference>
<dbReference type="InterPro" id="IPR029526">
    <property type="entry name" value="PGBD"/>
</dbReference>
<dbReference type="GO" id="GO:0043565">
    <property type="term" value="F:sequence-specific DNA binding"/>
    <property type="evidence" value="ECO:0007669"/>
    <property type="project" value="TreeGrafter"/>
</dbReference>
<dbReference type="AlphaFoldDB" id="A0A7R8WG80"/>
<dbReference type="OrthoDB" id="8300647at2759"/>
<feature type="domain" description="PiggyBac transposable element-derived protein" evidence="2">
    <location>
        <begin position="56"/>
        <end position="150"/>
    </location>
</feature>